<evidence type="ECO:0000313" key="2">
    <source>
        <dbReference type="EMBL" id="MBR0665389.1"/>
    </source>
</evidence>
<organism evidence="2 3">
    <name type="scientific">Plastoroseomonas hellenica</name>
    <dbReference type="NCBI Taxonomy" id="2687306"/>
    <lineage>
        <taxon>Bacteria</taxon>
        <taxon>Pseudomonadati</taxon>
        <taxon>Pseudomonadota</taxon>
        <taxon>Alphaproteobacteria</taxon>
        <taxon>Acetobacterales</taxon>
        <taxon>Acetobacteraceae</taxon>
        <taxon>Plastoroseomonas</taxon>
    </lineage>
</organism>
<dbReference type="GO" id="GO:0032259">
    <property type="term" value="P:methylation"/>
    <property type="evidence" value="ECO:0007669"/>
    <property type="project" value="UniProtKB-KW"/>
</dbReference>
<accession>A0ABS5EYM6</accession>
<keyword evidence="2" id="KW-0808">Transferase</keyword>
<dbReference type="GO" id="GO:0008168">
    <property type="term" value="F:methyltransferase activity"/>
    <property type="evidence" value="ECO:0007669"/>
    <property type="project" value="UniProtKB-KW"/>
</dbReference>
<dbReference type="InterPro" id="IPR029063">
    <property type="entry name" value="SAM-dependent_MTases_sf"/>
</dbReference>
<reference evidence="3" key="1">
    <citation type="journal article" date="2021" name="Syst. Appl. Microbiol.">
        <title>Roseomonas hellenica sp. nov., isolated from roots of wild-growing Alkanna tinctoria.</title>
        <authorList>
            <person name="Rat A."/>
            <person name="Naranjo H.D."/>
            <person name="Lebbe L."/>
            <person name="Cnockaert M."/>
            <person name="Krigas N."/>
            <person name="Grigoriadou K."/>
            <person name="Maloupa E."/>
            <person name="Willems A."/>
        </authorList>
    </citation>
    <scope>NUCLEOTIDE SEQUENCE [LARGE SCALE GENOMIC DNA]</scope>
    <source>
        <strain evidence="3">LMG 31523</strain>
    </source>
</reference>
<keyword evidence="3" id="KW-1185">Reference proteome</keyword>
<protein>
    <submittedName>
        <fullName evidence="2">Class I SAM-dependent methyltransferase</fullName>
    </submittedName>
</protein>
<gene>
    <name evidence="2" type="ORF">GXW71_13575</name>
</gene>
<dbReference type="EMBL" id="JAAGBB010000014">
    <property type="protein sequence ID" value="MBR0665389.1"/>
    <property type="molecule type" value="Genomic_DNA"/>
</dbReference>
<keyword evidence="2" id="KW-0489">Methyltransferase</keyword>
<name>A0ABS5EYM6_9PROT</name>
<comment type="caution">
    <text evidence="2">The sequence shown here is derived from an EMBL/GenBank/DDBJ whole genome shotgun (WGS) entry which is preliminary data.</text>
</comment>
<sequence length="220" mass="22839">MSDASLIAATAARYAGAGRFAQGFVSGKLRRDPATAAILALGADGFGHLLDLGCGRGQLALALLLAGHATDVTGLDRAGSKIADAARAAEGLAARFEAADLATAPLPDCDTAMLIDVLYQMPGGLQRDLLTRVARVARRRVLIRAFDPDRGWRSAVGFAMEGAGRLLRGEIRRAAIAPLPLPALAAPLQAAGFAVRITPCWQGTPLPNVLLVAERQPDAS</sequence>
<feature type="domain" description="Methyltransferase" evidence="1">
    <location>
        <begin position="50"/>
        <end position="138"/>
    </location>
</feature>
<evidence type="ECO:0000259" key="1">
    <source>
        <dbReference type="Pfam" id="PF13649"/>
    </source>
</evidence>
<evidence type="ECO:0000313" key="3">
    <source>
        <dbReference type="Proteomes" id="UP001196870"/>
    </source>
</evidence>
<proteinExistence type="predicted"/>
<dbReference type="Pfam" id="PF13649">
    <property type="entry name" value="Methyltransf_25"/>
    <property type="match status" value="1"/>
</dbReference>
<dbReference type="RefSeq" id="WP_211853055.1">
    <property type="nucleotide sequence ID" value="NZ_JAAGBB010000014.1"/>
</dbReference>
<dbReference type="Gene3D" id="3.40.50.150">
    <property type="entry name" value="Vaccinia Virus protein VP39"/>
    <property type="match status" value="1"/>
</dbReference>
<dbReference type="SUPFAM" id="SSF53335">
    <property type="entry name" value="S-adenosyl-L-methionine-dependent methyltransferases"/>
    <property type="match status" value="1"/>
</dbReference>
<dbReference type="Proteomes" id="UP001196870">
    <property type="component" value="Unassembled WGS sequence"/>
</dbReference>
<dbReference type="InterPro" id="IPR041698">
    <property type="entry name" value="Methyltransf_25"/>
</dbReference>